<reference evidence="7 8" key="1">
    <citation type="submission" date="2016-10" db="EMBL/GenBank/DDBJ databases">
        <authorList>
            <person name="Varghese N."/>
            <person name="Submissions S."/>
        </authorList>
    </citation>
    <scope>NUCLEOTIDE SEQUENCE [LARGE SCALE GENOMIC DNA]</scope>
    <source>
        <strain evidence="7 8">CGMCC 1.7734</strain>
    </source>
</reference>
<organism evidence="7 8">
    <name type="scientific">Virgibacillus subterraneus</name>
    <dbReference type="NCBI Taxonomy" id="621109"/>
    <lineage>
        <taxon>Bacteria</taxon>
        <taxon>Bacillati</taxon>
        <taxon>Bacillota</taxon>
        <taxon>Bacilli</taxon>
        <taxon>Bacillales</taxon>
        <taxon>Bacillaceae</taxon>
        <taxon>Virgibacillus</taxon>
    </lineage>
</organism>
<keyword evidence="5" id="KW-0444">Lipid biosynthesis</keyword>
<evidence type="ECO:0000256" key="3">
    <source>
        <dbReference type="ARBA" id="ARBA00023002"/>
    </source>
</evidence>
<dbReference type="Pfam" id="PF13561">
    <property type="entry name" value="adh_short_C2"/>
    <property type="match status" value="1"/>
</dbReference>
<dbReference type="PRINTS" id="PR00081">
    <property type="entry name" value="GDHRDH"/>
</dbReference>
<feature type="domain" description="Ketoreductase" evidence="6">
    <location>
        <begin position="7"/>
        <end position="219"/>
    </location>
</feature>
<dbReference type="RefSeq" id="WP_092505749.1">
    <property type="nucleotide sequence ID" value="NZ_FOEH01000006.1"/>
</dbReference>
<dbReference type="CDD" id="cd05333">
    <property type="entry name" value="BKR_SDR_c"/>
    <property type="match status" value="1"/>
</dbReference>
<protein>
    <recommendedName>
        <fullName evidence="2 5">3-oxoacyl-[acyl-carrier-protein] reductase</fullName>
        <ecNumber evidence="2 5">1.1.1.100</ecNumber>
    </recommendedName>
</protein>
<evidence type="ECO:0000313" key="7">
    <source>
        <dbReference type="EMBL" id="SEQ82324.1"/>
    </source>
</evidence>
<name>A0A1H9J615_9BACI</name>
<keyword evidence="5" id="KW-0521">NADP</keyword>
<dbReference type="EC" id="1.1.1.100" evidence="2 5"/>
<evidence type="ECO:0000313" key="8">
    <source>
        <dbReference type="Proteomes" id="UP000198733"/>
    </source>
</evidence>
<comment type="pathway">
    <text evidence="5">Lipid metabolism; fatty acid biosynthesis.</text>
</comment>
<dbReference type="NCBIfam" id="NF004198">
    <property type="entry name" value="PRK05653.1-3"/>
    <property type="match status" value="1"/>
</dbReference>
<evidence type="ECO:0000256" key="5">
    <source>
        <dbReference type="RuleBase" id="RU366074"/>
    </source>
</evidence>
<dbReference type="InterPro" id="IPR036291">
    <property type="entry name" value="NAD(P)-bd_dom_sf"/>
</dbReference>
<dbReference type="PANTHER" id="PTHR42760">
    <property type="entry name" value="SHORT-CHAIN DEHYDROGENASES/REDUCTASES FAMILY MEMBER"/>
    <property type="match status" value="1"/>
</dbReference>
<dbReference type="PROSITE" id="PS00061">
    <property type="entry name" value="ADH_SHORT"/>
    <property type="match status" value="1"/>
</dbReference>
<keyword evidence="5" id="KW-0443">Lipid metabolism</keyword>
<dbReference type="Gene3D" id="3.40.50.720">
    <property type="entry name" value="NAD(P)-binding Rossmann-like Domain"/>
    <property type="match status" value="1"/>
</dbReference>
<dbReference type="NCBIfam" id="TIGR01830">
    <property type="entry name" value="3oxo_ACP_reduc"/>
    <property type="match status" value="1"/>
</dbReference>
<keyword evidence="3 5" id="KW-0560">Oxidoreductase</keyword>
<dbReference type="InterPro" id="IPR002347">
    <property type="entry name" value="SDR_fam"/>
</dbReference>
<dbReference type="PANTHER" id="PTHR42760:SF135">
    <property type="entry name" value="BLL7886 PROTEIN"/>
    <property type="match status" value="1"/>
</dbReference>
<accession>A0A1H9J615</accession>
<keyword evidence="5" id="KW-0275">Fatty acid biosynthesis</keyword>
<evidence type="ECO:0000259" key="6">
    <source>
        <dbReference type="SMART" id="SM00822"/>
    </source>
</evidence>
<evidence type="ECO:0000256" key="1">
    <source>
        <dbReference type="ARBA" id="ARBA00006484"/>
    </source>
</evidence>
<dbReference type="NCBIfam" id="NF009466">
    <property type="entry name" value="PRK12826.1-2"/>
    <property type="match status" value="1"/>
</dbReference>
<dbReference type="EMBL" id="FOEH01000006">
    <property type="protein sequence ID" value="SEQ82324.1"/>
    <property type="molecule type" value="Genomic_DNA"/>
</dbReference>
<comment type="caution">
    <text evidence="7">The sequence shown here is derived from an EMBL/GenBank/DDBJ whole genome shotgun (WGS) entry which is preliminary data.</text>
</comment>
<evidence type="ECO:0000256" key="2">
    <source>
        <dbReference type="ARBA" id="ARBA00012948"/>
    </source>
</evidence>
<dbReference type="SUPFAM" id="SSF51735">
    <property type="entry name" value="NAD(P)-binding Rossmann-fold domains"/>
    <property type="match status" value="1"/>
</dbReference>
<keyword evidence="8" id="KW-1185">Reference proteome</keyword>
<dbReference type="NCBIfam" id="NF005559">
    <property type="entry name" value="PRK07231.1"/>
    <property type="match status" value="1"/>
</dbReference>
<comment type="catalytic activity">
    <reaction evidence="4 5">
        <text>a (3R)-hydroxyacyl-[ACP] + NADP(+) = a 3-oxoacyl-[ACP] + NADPH + H(+)</text>
        <dbReference type="Rhea" id="RHEA:17397"/>
        <dbReference type="Rhea" id="RHEA-COMP:9916"/>
        <dbReference type="Rhea" id="RHEA-COMP:9945"/>
        <dbReference type="ChEBI" id="CHEBI:15378"/>
        <dbReference type="ChEBI" id="CHEBI:57783"/>
        <dbReference type="ChEBI" id="CHEBI:58349"/>
        <dbReference type="ChEBI" id="CHEBI:78776"/>
        <dbReference type="ChEBI" id="CHEBI:78827"/>
        <dbReference type="EC" id="1.1.1.100"/>
    </reaction>
</comment>
<gene>
    <name evidence="7" type="ORF">SAMN05216232_3415</name>
</gene>
<proteinExistence type="inferred from homology"/>
<comment type="similarity">
    <text evidence="1 5">Belongs to the short-chain dehydrogenases/reductases (SDR) family.</text>
</comment>
<sequence length="247" mass="26290">MNRLQDKVAIITGAANGIGLQAARTFANEGAQVVIADFDEASGEEREGELQSEGMKCTFVQVNVADRESVDAMVDEVLSTYGKVDILINNAGITRDAMLSKMTPEQFQQVIDVNLNGVFHCTQAVLPSMTAQGKGKIVNTSSVSGTYGNVGQTNYAAAKSGIIGMTKTWAKELARKGVNVNAVAPGFTETGMVAGVPDKVINQMKEQIPMGRLGRPEDIANAYLFLSSNEADYVNGHVLHVDGGIMM</sequence>
<evidence type="ECO:0000256" key="4">
    <source>
        <dbReference type="ARBA" id="ARBA00048508"/>
    </source>
</evidence>
<dbReference type="InterPro" id="IPR057326">
    <property type="entry name" value="KR_dom"/>
</dbReference>
<dbReference type="Proteomes" id="UP000198733">
    <property type="component" value="Unassembled WGS sequence"/>
</dbReference>
<keyword evidence="5" id="KW-0276">Fatty acid metabolism</keyword>
<dbReference type="InterPro" id="IPR011284">
    <property type="entry name" value="3oxo_ACP_reduc"/>
</dbReference>
<comment type="function">
    <text evidence="5">Catalyzes the NADPH-dependent reduction of beta-ketoacyl-ACP substrates to beta-hydroxyacyl-ACP products, the first reductive step in the elongation cycle of fatty acid biosynthesis.</text>
</comment>
<comment type="subunit">
    <text evidence="5">Homotetramer.</text>
</comment>
<dbReference type="InterPro" id="IPR020904">
    <property type="entry name" value="Sc_DH/Rdtase_CS"/>
</dbReference>
<dbReference type="PRINTS" id="PR00080">
    <property type="entry name" value="SDRFAMILY"/>
</dbReference>
<dbReference type="SMART" id="SM00822">
    <property type="entry name" value="PKS_KR"/>
    <property type="match status" value="1"/>
</dbReference>